<gene>
    <name evidence="2" type="ORF">NCTC11532_02314</name>
</gene>
<keyword evidence="1" id="KW-0472">Membrane</keyword>
<accession>A0A378LW66</accession>
<dbReference type="InterPro" id="IPR010331">
    <property type="entry name" value="ExoD"/>
</dbReference>
<dbReference type="Proteomes" id="UP000255297">
    <property type="component" value="Unassembled WGS sequence"/>
</dbReference>
<feature type="transmembrane region" description="Helical" evidence="1">
    <location>
        <begin position="162"/>
        <end position="183"/>
    </location>
</feature>
<name>A0A378LW66_9GAMM</name>
<proteinExistence type="predicted"/>
<dbReference type="PIRSF" id="PIRSF033239">
    <property type="entry name" value="ExoD"/>
    <property type="match status" value="1"/>
</dbReference>
<keyword evidence="1" id="KW-0812">Transmembrane</keyword>
<evidence type="ECO:0000256" key="1">
    <source>
        <dbReference type="SAM" id="Phobius"/>
    </source>
</evidence>
<feature type="transmembrane region" description="Helical" evidence="1">
    <location>
        <begin position="119"/>
        <end position="142"/>
    </location>
</feature>
<evidence type="ECO:0000313" key="3">
    <source>
        <dbReference type="Proteomes" id="UP000255297"/>
    </source>
</evidence>
<evidence type="ECO:0000313" key="2">
    <source>
        <dbReference type="EMBL" id="STY30251.1"/>
    </source>
</evidence>
<dbReference type="EMBL" id="UGPB01000001">
    <property type="protein sequence ID" value="STY30251.1"/>
    <property type="molecule type" value="Genomic_DNA"/>
</dbReference>
<dbReference type="AlphaFoldDB" id="A0A378LW66"/>
<dbReference type="PANTHER" id="PTHR41795">
    <property type="entry name" value="EXOPOLYSACCHARIDE SYNTHESIS PROTEIN"/>
    <property type="match status" value="1"/>
</dbReference>
<dbReference type="STRING" id="1122170.GCA_000701265_00172"/>
<organism evidence="2 3">
    <name type="scientific">Legionella wadsworthii</name>
    <dbReference type="NCBI Taxonomy" id="28088"/>
    <lineage>
        <taxon>Bacteria</taxon>
        <taxon>Pseudomonadati</taxon>
        <taxon>Pseudomonadota</taxon>
        <taxon>Gammaproteobacteria</taxon>
        <taxon>Legionellales</taxon>
        <taxon>Legionellaceae</taxon>
        <taxon>Legionella</taxon>
    </lineage>
</organism>
<keyword evidence="3" id="KW-1185">Reference proteome</keyword>
<dbReference type="Pfam" id="PF06055">
    <property type="entry name" value="ExoD"/>
    <property type="match status" value="1"/>
</dbReference>
<reference evidence="2 3" key="1">
    <citation type="submission" date="2018-06" db="EMBL/GenBank/DDBJ databases">
        <authorList>
            <consortium name="Pathogen Informatics"/>
            <person name="Doyle S."/>
        </authorList>
    </citation>
    <scope>NUCLEOTIDE SEQUENCE [LARGE SCALE GENOMIC DNA]</scope>
    <source>
        <strain evidence="2 3">NCTC11532</strain>
    </source>
</reference>
<sequence>MKISARLKNLSSKITREVTFDQLLHDFHKKDNFFLIILLAIPPATPLSFIPGFSALFGACIALICIQLFLGKNKMWFPAKLTKQKVPNNLKKGILKIIPYVAYLEKYIKKRGLWVSSYYMKYFFILFILILSILLMLPIPYVDLVSSSSIIILSMGIIKRDALLIFGALVLIIIYLCFLYYILRTALFLTFKAYNFIKSLFT</sequence>
<dbReference type="RefSeq" id="WP_031564251.1">
    <property type="nucleotide sequence ID" value="NZ_CAAAIS010000001.1"/>
</dbReference>
<protein>
    <submittedName>
        <fullName evidence="2">ABC transporter permease</fullName>
    </submittedName>
</protein>
<dbReference type="PANTHER" id="PTHR41795:SF1">
    <property type="entry name" value="EXOPOLYSACCHARIDE SYNTHESIS PROTEIN"/>
    <property type="match status" value="1"/>
</dbReference>
<keyword evidence="1" id="KW-1133">Transmembrane helix</keyword>
<dbReference type="OrthoDB" id="5653741at2"/>
<feature type="transmembrane region" description="Helical" evidence="1">
    <location>
        <begin position="55"/>
        <end position="71"/>
    </location>
</feature>